<keyword evidence="4" id="KW-1185">Reference proteome</keyword>
<evidence type="ECO:0000259" key="2">
    <source>
        <dbReference type="Pfam" id="PF00534"/>
    </source>
</evidence>
<feature type="domain" description="Glycosyl transferase family 1" evidence="2">
    <location>
        <begin position="171"/>
        <end position="331"/>
    </location>
</feature>
<name>A0A1G9SRP8_9FIRM</name>
<accession>A0A1G9SRP8</accession>
<evidence type="ECO:0000313" key="4">
    <source>
        <dbReference type="Proteomes" id="UP000187651"/>
    </source>
</evidence>
<dbReference type="GO" id="GO:0009103">
    <property type="term" value="P:lipopolysaccharide biosynthetic process"/>
    <property type="evidence" value="ECO:0007669"/>
    <property type="project" value="TreeGrafter"/>
</dbReference>
<keyword evidence="1 3" id="KW-0808">Transferase</keyword>
<evidence type="ECO:0000256" key="1">
    <source>
        <dbReference type="ARBA" id="ARBA00022679"/>
    </source>
</evidence>
<proteinExistence type="predicted"/>
<gene>
    <name evidence="3" type="ORF">SAMN05216544_0064</name>
</gene>
<reference evidence="4" key="1">
    <citation type="submission" date="2016-10" db="EMBL/GenBank/DDBJ databases">
        <authorList>
            <person name="Varghese N."/>
            <person name="Submissions S."/>
        </authorList>
    </citation>
    <scope>NUCLEOTIDE SEQUENCE [LARGE SCALE GENOMIC DNA]</scope>
    <source>
        <strain evidence="4">M83</strain>
    </source>
</reference>
<dbReference type="CDD" id="cd03801">
    <property type="entry name" value="GT4_PimA-like"/>
    <property type="match status" value="1"/>
</dbReference>
<dbReference type="RefSeq" id="WP_074520398.1">
    <property type="nucleotide sequence ID" value="NZ_FNHZ01000001.1"/>
</dbReference>
<dbReference type="SUPFAM" id="SSF53756">
    <property type="entry name" value="UDP-Glycosyltransferase/glycogen phosphorylase"/>
    <property type="match status" value="1"/>
</dbReference>
<dbReference type="InterPro" id="IPR001296">
    <property type="entry name" value="Glyco_trans_1"/>
</dbReference>
<evidence type="ECO:0000313" key="3">
    <source>
        <dbReference type="EMBL" id="SDM38080.1"/>
    </source>
</evidence>
<dbReference type="AlphaFoldDB" id="A0A1G9SRP8"/>
<dbReference type="Proteomes" id="UP000187651">
    <property type="component" value="Unassembled WGS sequence"/>
</dbReference>
<dbReference type="GO" id="GO:0016757">
    <property type="term" value="F:glycosyltransferase activity"/>
    <property type="evidence" value="ECO:0007669"/>
    <property type="project" value="InterPro"/>
</dbReference>
<dbReference type="OrthoDB" id="9787617at2"/>
<dbReference type="PANTHER" id="PTHR46401:SF2">
    <property type="entry name" value="GLYCOSYLTRANSFERASE WBBK-RELATED"/>
    <property type="match status" value="1"/>
</dbReference>
<dbReference type="Pfam" id="PF00534">
    <property type="entry name" value="Glycos_transf_1"/>
    <property type="match status" value="1"/>
</dbReference>
<dbReference type="PANTHER" id="PTHR46401">
    <property type="entry name" value="GLYCOSYLTRANSFERASE WBBK-RELATED"/>
    <property type="match status" value="1"/>
</dbReference>
<sequence>MIVQVLPTISYGDAIGNHAIALKKCIKDLGYKTEIYAYHVDARLPKGTAKRVKNIPKFKKDDVVIYHMSTGSHFNNQFGNLKCKKVMIYHNITPPEFLEEYNYDASENCRTGLAELVNLSDKVDYCIAVSEFNKRDLLAAGFKCKIDVLPILISYSDYDKKPNEILLENLKDGVTNILFTGRIAGNKKQEDVIAAFAEYQKHFNPKSRLILIGNDGGYEKYRRRLQRFAKQLGAHDVKFTGHIKFNAILSYYRAADLFLCMSEHEGFCVPLVEAMYFKKPIVAYASTAIPETLGGGGIVLQEKNPLETAAVMDKVIRDENLRNAIIENQNKRLEDFSNEVIIERFKEILKENIL</sequence>
<dbReference type="Gene3D" id="3.40.50.2000">
    <property type="entry name" value="Glycogen Phosphorylase B"/>
    <property type="match status" value="2"/>
</dbReference>
<protein>
    <submittedName>
        <fullName evidence="3">Glycosyltransferase involved in cell wall bisynthesis</fullName>
    </submittedName>
</protein>
<dbReference type="EMBL" id="FNHZ01000001">
    <property type="protein sequence ID" value="SDM38080.1"/>
    <property type="molecule type" value="Genomic_DNA"/>
</dbReference>
<organism evidence="3 4">
    <name type="scientific">Lachnospira pectinoschiza</name>
    <dbReference type="NCBI Taxonomy" id="28052"/>
    <lineage>
        <taxon>Bacteria</taxon>
        <taxon>Bacillati</taxon>
        <taxon>Bacillota</taxon>
        <taxon>Clostridia</taxon>
        <taxon>Lachnospirales</taxon>
        <taxon>Lachnospiraceae</taxon>
        <taxon>Lachnospira</taxon>
    </lineage>
</organism>